<dbReference type="EMBL" id="SIPC01000001">
    <property type="protein sequence ID" value="TAX72550.1"/>
    <property type="molecule type" value="Genomic_DNA"/>
</dbReference>
<dbReference type="InterPro" id="IPR003593">
    <property type="entry name" value="AAA+_ATPase"/>
</dbReference>
<evidence type="ECO:0000256" key="1">
    <source>
        <dbReference type="SAM" id="MobiDB-lite"/>
    </source>
</evidence>
<protein>
    <submittedName>
        <fullName evidence="3">AAA family ATPase</fullName>
    </submittedName>
</protein>
<dbReference type="SUPFAM" id="SSF52540">
    <property type="entry name" value="P-loop containing nucleoside triphosphate hydrolases"/>
    <property type="match status" value="1"/>
</dbReference>
<feature type="domain" description="AAA+ ATPase" evidence="2">
    <location>
        <begin position="211"/>
        <end position="385"/>
    </location>
</feature>
<dbReference type="AlphaFoldDB" id="A0A4Q8XZX6"/>
<evidence type="ECO:0000259" key="2">
    <source>
        <dbReference type="SMART" id="SM00382"/>
    </source>
</evidence>
<comment type="caution">
    <text evidence="3">The sequence shown here is derived from an EMBL/GenBank/DDBJ whole genome shotgun (WGS) entry which is preliminary data.</text>
</comment>
<organism evidence="3 4">
    <name type="scientific">Rhizobium leguminosarum</name>
    <dbReference type="NCBI Taxonomy" id="384"/>
    <lineage>
        <taxon>Bacteria</taxon>
        <taxon>Pseudomonadati</taxon>
        <taxon>Pseudomonadota</taxon>
        <taxon>Alphaproteobacteria</taxon>
        <taxon>Hyphomicrobiales</taxon>
        <taxon>Rhizobiaceae</taxon>
        <taxon>Rhizobium/Agrobacterium group</taxon>
        <taxon>Rhizobium</taxon>
    </lineage>
</organism>
<name>A0A4Q8XZX6_RHILE</name>
<dbReference type="InterPro" id="IPR027417">
    <property type="entry name" value="P-loop_NTPase"/>
</dbReference>
<dbReference type="Proteomes" id="UP000293652">
    <property type="component" value="Unassembled WGS sequence"/>
</dbReference>
<reference evidence="3 4" key="1">
    <citation type="submission" date="2019-02" db="EMBL/GenBank/DDBJ databases">
        <title>The genomic architecture of introgression among sibling species of bacteria.</title>
        <authorList>
            <person name="Cavassim M.I.A."/>
            <person name="Moeskjaer S."/>
            <person name="Moslemi C."/>
            <person name="Fields B."/>
            <person name="Bachmann A."/>
            <person name="Vilhjalmsson B."/>
            <person name="Schierup M.H."/>
            <person name="Young J.P.W."/>
            <person name="Andersen S.U."/>
        </authorList>
    </citation>
    <scope>NUCLEOTIDE SEQUENCE [LARGE SCALE GENOMIC DNA]</scope>
    <source>
        <strain evidence="3 4">SM145A</strain>
    </source>
</reference>
<evidence type="ECO:0000313" key="4">
    <source>
        <dbReference type="Proteomes" id="UP000293652"/>
    </source>
</evidence>
<accession>A0A4Q8XZX6</accession>
<dbReference type="RefSeq" id="WP_130749921.1">
    <property type="nucleotide sequence ID" value="NZ_SIPC01000001.1"/>
</dbReference>
<proteinExistence type="predicted"/>
<dbReference type="Pfam" id="PF13481">
    <property type="entry name" value="AAA_25"/>
    <property type="match status" value="1"/>
</dbReference>
<dbReference type="SMART" id="SM00382">
    <property type="entry name" value="AAA"/>
    <property type="match status" value="1"/>
</dbReference>
<sequence>MPTPTLTQLDTNLDELRAMGSRGTPASDSREAMIFGVYDRLLDHGHCSADVVLAPADADGEPDWDNTGPANVSSLPADEWPDDELAARRAAVIVDNIDGCSEESSFIVAVQDDNPLIIQIAGPEADRDIAHAIIARDIGAAPVVRPPSKFAESLSKLSEELFAPKAPPVAANDNKPKAAPETAGIRLLSFSEFKAQENSTADALIKGLVRTGTLIAIGGRPGAGKTALTLAMAGALDAGEPFLGRETKPTTIVVIAAEDGGDVANRLEAMGNDRIKIAKLPEGLPLTKPPKAAAVTREVIRQAKALDPNRHVMIVVDTLRAALGGVSVLEDKTTSPALNALREVAESEGAVVAILNHTNRENNKATKGETLEAVAALEIVLLEGEGDWFTIYVGKNRSGPGHRNIGKVKYTSAEVGGVSAAVVDELVADETITDGPKERGPSGNAKILHGIIQTAILESSETRKPFGIEGPQVKVVSVEAIRTSFYERKEGSTDTKLKAFNRAIAHWIEKQWVVRGEGQDGGLLWFARVRDEKAGQPDGHSPNQAYVRPVRLEEDGRTGQVDRNCPVLSGSEAS</sequence>
<evidence type="ECO:0000313" key="3">
    <source>
        <dbReference type="EMBL" id="TAX72550.1"/>
    </source>
</evidence>
<feature type="region of interest" description="Disordered" evidence="1">
    <location>
        <begin position="552"/>
        <end position="574"/>
    </location>
</feature>
<gene>
    <name evidence="3" type="ORF">ELI03_12735</name>
</gene>
<dbReference type="Gene3D" id="3.40.50.300">
    <property type="entry name" value="P-loop containing nucleotide triphosphate hydrolases"/>
    <property type="match status" value="1"/>
</dbReference>